<dbReference type="InterPro" id="IPR004027">
    <property type="entry name" value="SEC_C_motif"/>
</dbReference>
<sequence>MATKKPKSAAPSPTTPDADVPVVALREPCPCGSGRRYKACHGRAAAQRGERVVARPFEGLPGEADWVAMRELVPSATAPLTLVAHAEAGLAAGRVITLATVLPMAWPALHRSDGSILLGLQTQTGSGDLSRDLADALMRAVGSEPGTPIPPAGLPDDGPRLQDLVDPGQRLEVTVHSDFEFWVSGVADVEGEVAESLQSASEGIIPTARLSAVDSAYWCDAGAKEHLRWVLDRDETRALDALARLHAAGAIGVGEGSRFVGSFRALGLIIPVWDLPVGTGSAPLEAETGPWLARFDEAYAIDSGLTPNERRARAGLVNRQVTLS</sequence>
<evidence type="ECO:0000256" key="1">
    <source>
        <dbReference type="SAM" id="MobiDB-lite"/>
    </source>
</evidence>
<dbReference type="Gene3D" id="3.10.450.50">
    <property type="match status" value="1"/>
</dbReference>
<dbReference type="Pfam" id="PF19348">
    <property type="entry name" value="DUF5926"/>
    <property type="match status" value="1"/>
</dbReference>
<evidence type="ECO:0000259" key="2">
    <source>
        <dbReference type="Pfam" id="PF19348"/>
    </source>
</evidence>
<organism evidence="3">
    <name type="scientific">freshwater metagenome</name>
    <dbReference type="NCBI Taxonomy" id="449393"/>
    <lineage>
        <taxon>unclassified sequences</taxon>
        <taxon>metagenomes</taxon>
        <taxon>ecological metagenomes</taxon>
    </lineage>
</organism>
<dbReference type="Pfam" id="PF02810">
    <property type="entry name" value="SEC-C"/>
    <property type="match status" value="1"/>
</dbReference>
<name>A0A6J7RHL9_9ZZZZ</name>
<feature type="domain" description="DUF5926" evidence="2">
    <location>
        <begin position="56"/>
        <end position="323"/>
    </location>
</feature>
<accession>A0A6J7RHL9</accession>
<gene>
    <name evidence="3" type="ORF">UFOPK3992_02149</name>
</gene>
<dbReference type="InterPro" id="IPR045970">
    <property type="entry name" value="DUF5926"/>
</dbReference>
<dbReference type="AlphaFoldDB" id="A0A6J7RHL9"/>
<proteinExistence type="predicted"/>
<protein>
    <submittedName>
        <fullName evidence="3">Unannotated protein</fullName>
    </submittedName>
</protein>
<dbReference type="SUPFAM" id="SSF103642">
    <property type="entry name" value="Sec-C motif"/>
    <property type="match status" value="1"/>
</dbReference>
<evidence type="ECO:0000313" key="3">
    <source>
        <dbReference type="EMBL" id="CAB5028236.1"/>
    </source>
</evidence>
<feature type="region of interest" description="Disordered" evidence="1">
    <location>
        <begin position="1"/>
        <end position="20"/>
    </location>
</feature>
<dbReference type="EMBL" id="CAFBOZ010000417">
    <property type="protein sequence ID" value="CAB5028236.1"/>
    <property type="molecule type" value="Genomic_DNA"/>
</dbReference>
<reference evidence="3" key="1">
    <citation type="submission" date="2020-05" db="EMBL/GenBank/DDBJ databases">
        <authorList>
            <person name="Chiriac C."/>
            <person name="Salcher M."/>
            <person name="Ghai R."/>
            <person name="Kavagutti S V."/>
        </authorList>
    </citation>
    <scope>NUCLEOTIDE SEQUENCE</scope>
</reference>